<dbReference type="InterPro" id="IPR004143">
    <property type="entry name" value="BPL_LPL_catalytic"/>
</dbReference>
<dbReference type="NCBIfam" id="TIGR00121">
    <property type="entry name" value="birA_ligase"/>
    <property type="match status" value="1"/>
</dbReference>
<dbReference type="GO" id="GO:0004077">
    <property type="term" value="F:biotin--[biotin carboxyl-carrier protein] ligase activity"/>
    <property type="evidence" value="ECO:0007669"/>
    <property type="project" value="InterPro"/>
</dbReference>
<organism evidence="5">
    <name type="scientific">Salpingoeca rosetta (strain ATCC 50818 / BSB-021)</name>
    <dbReference type="NCBI Taxonomy" id="946362"/>
    <lineage>
        <taxon>Eukaryota</taxon>
        <taxon>Choanoflagellata</taxon>
        <taxon>Craspedida</taxon>
        <taxon>Salpingoecidae</taxon>
        <taxon>Salpingoeca</taxon>
    </lineage>
</organism>
<evidence type="ECO:0000313" key="4">
    <source>
        <dbReference type="EMBL" id="EGD76794.1"/>
    </source>
</evidence>
<dbReference type="RefSeq" id="XP_004991166.1">
    <property type="nucleotide sequence ID" value="XM_004991109.1"/>
</dbReference>
<protein>
    <recommendedName>
        <fullName evidence="3">BPL/LPL catalytic domain-containing protein</fullName>
    </recommendedName>
</protein>
<dbReference type="PANTHER" id="PTHR12835:SF5">
    <property type="entry name" value="BIOTIN--PROTEIN LIGASE"/>
    <property type="match status" value="1"/>
</dbReference>
<proteinExistence type="inferred from homology"/>
<reference evidence="4" key="1">
    <citation type="submission" date="2009-08" db="EMBL/GenBank/DDBJ databases">
        <title>Annotation of Salpingoeca rosetta.</title>
        <authorList>
            <consortium name="The Broad Institute Genome Sequencing Platform"/>
            <person name="Russ C."/>
            <person name="Cuomo C."/>
            <person name="Burger G."/>
            <person name="Gray M.W."/>
            <person name="Holland P.W.H."/>
            <person name="King N."/>
            <person name="Lang F.B.F."/>
            <person name="Roger A.J."/>
            <person name="Ruiz-Trillo I."/>
            <person name="Young S.K."/>
            <person name="Zeng Q."/>
            <person name="Gargeya S."/>
            <person name="Alvarado L."/>
            <person name="Berlin A."/>
            <person name="Chapman S.B."/>
            <person name="Chen Z."/>
            <person name="Freedman E."/>
            <person name="Gellesch M."/>
            <person name="Goldberg J."/>
            <person name="Griggs A."/>
            <person name="Gujja S."/>
            <person name="Heilman E."/>
            <person name="Heiman D."/>
            <person name="Howarth C."/>
            <person name="Mehta T."/>
            <person name="Neiman D."/>
            <person name="Pearson M."/>
            <person name="Roberts A."/>
            <person name="Saif S."/>
            <person name="Shea T."/>
            <person name="Shenoy N."/>
            <person name="Sisk P."/>
            <person name="Stolte C."/>
            <person name="Sykes S."/>
            <person name="White J."/>
            <person name="Yandava C."/>
            <person name="Haas B."/>
            <person name="Nusbaum C."/>
            <person name="Birren B."/>
        </authorList>
    </citation>
    <scope>NUCLEOTIDE SEQUENCE [LARGE SCALE GENOMIC DNA]</scope>
    <source>
        <strain evidence="4">ATCC 50818</strain>
    </source>
</reference>
<accession>F2UI45</accession>
<dbReference type="AlphaFoldDB" id="F2UI45"/>
<dbReference type="CDD" id="cd16442">
    <property type="entry name" value="BPL"/>
    <property type="match status" value="1"/>
</dbReference>
<name>F2UI45_SALR5</name>
<dbReference type="OrthoDB" id="10250105at2759"/>
<dbReference type="GO" id="GO:0005737">
    <property type="term" value="C:cytoplasm"/>
    <property type="evidence" value="ECO:0007669"/>
    <property type="project" value="TreeGrafter"/>
</dbReference>
<feature type="domain" description="BPL/LPL catalytic" evidence="3">
    <location>
        <begin position="48"/>
        <end position="230"/>
    </location>
</feature>
<dbReference type="GeneID" id="16071728"/>
<dbReference type="SUPFAM" id="SSF55681">
    <property type="entry name" value="Class II aaRS and biotin synthetases"/>
    <property type="match status" value="1"/>
</dbReference>
<sequence>MHWRKLATTTTGWFLVGYAAARKLWLSTMSGTPRFDVKAFHDQLTTSSLGRSLLYEEQMTSTMTVAQEVLKTEGRAAHGKGFLCEEQTAGIGRRGRDWRSAANGNIYFSFIWAPTTDTTKELMSSMFKLNFAISIATVKAAQAVGVETARIKWPNDVWIGTRKLSGMLVNFDGKTGGVAGVGINVNEVFDTTDAQLPAVSLAQESGEEVARETVLAAFCNSLEHIMTLPMHEVLNLYAEHDMLKGRTVRVYHRARGEDDEKDYDAQVLGFTPSGNLLVKKCQGGEQVALSGEEISVRPQASAE</sequence>
<dbReference type="InterPro" id="IPR004408">
    <property type="entry name" value="Biotin_CoA_COase_ligase"/>
</dbReference>
<dbReference type="OMA" id="CIVYTHN"/>
<evidence type="ECO:0000256" key="2">
    <source>
        <dbReference type="ARBA" id="ARBA00022598"/>
    </source>
</evidence>
<dbReference type="STRING" id="946362.F2UI45"/>
<gene>
    <name evidence="4" type="ORF">PTSG_08145</name>
</gene>
<dbReference type="Pfam" id="PF03099">
    <property type="entry name" value="BPL_LplA_LipB"/>
    <property type="match status" value="1"/>
</dbReference>
<dbReference type="PROSITE" id="PS51733">
    <property type="entry name" value="BPL_LPL_CATALYTIC"/>
    <property type="match status" value="1"/>
</dbReference>
<dbReference type="PANTHER" id="PTHR12835">
    <property type="entry name" value="BIOTIN PROTEIN LIGASE"/>
    <property type="match status" value="1"/>
</dbReference>
<dbReference type="Gene3D" id="3.30.930.10">
    <property type="entry name" value="Bira Bifunctional Protein, Domain 2"/>
    <property type="match status" value="1"/>
</dbReference>
<evidence type="ECO:0000259" key="3">
    <source>
        <dbReference type="PROSITE" id="PS51733"/>
    </source>
</evidence>
<dbReference type="eggNOG" id="ENOG502SA0W">
    <property type="taxonomic scope" value="Eukaryota"/>
</dbReference>
<dbReference type="EMBL" id="GL832975">
    <property type="protein sequence ID" value="EGD76794.1"/>
    <property type="molecule type" value="Genomic_DNA"/>
</dbReference>
<dbReference type="InParanoid" id="F2UI45"/>
<keyword evidence="2" id="KW-0436">Ligase</keyword>
<dbReference type="Proteomes" id="UP000007799">
    <property type="component" value="Unassembled WGS sequence"/>
</dbReference>
<dbReference type="KEGG" id="sre:PTSG_08145"/>
<dbReference type="InterPro" id="IPR045864">
    <property type="entry name" value="aa-tRNA-synth_II/BPL/LPL"/>
</dbReference>
<comment type="similarity">
    <text evidence="1">Belongs to the biotin--protein ligase family.</text>
</comment>
<evidence type="ECO:0000256" key="1">
    <source>
        <dbReference type="ARBA" id="ARBA00009934"/>
    </source>
</evidence>
<evidence type="ECO:0000313" key="5">
    <source>
        <dbReference type="Proteomes" id="UP000007799"/>
    </source>
</evidence>
<keyword evidence="5" id="KW-1185">Reference proteome</keyword>